<dbReference type="GO" id="GO:0008658">
    <property type="term" value="F:penicillin binding"/>
    <property type="evidence" value="ECO:0007669"/>
    <property type="project" value="InterPro"/>
</dbReference>
<feature type="transmembrane region" description="Helical" evidence="15">
    <location>
        <begin position="45"/>
        <end position="65"/>
    </location>
</feature>
<evidence type="ECO:0000256" key="2">
    <source>
        <dbReference type="ARBA" id="ARBA00004236"/>
    </source>
</evidence>
<keyword evidence="19" id="KW-1185">Reference proteome</keyword>
<accession>A0AAW9QL05</accession>
<dbReference type="InterPro" id="IPR005311">
    <property type="entry name" value="PBP_dimer"/>
</dbReference>
<dbReference type="Gene3D" id="3.90.1310.10">
    <property type="entry name" value="Penicillin-binding protein 2a (Domain 2)"/>
    <property type="match status" value="1"/>
</dbReference>
<organism evidence="18 19">
    <name type="scientific">Pannus brasiliensis CCIBt3594</name>
    <dbReference type="NCBI Taxonomy" id="1427578"/>
    <lineage>
        <taxon>Bacteria</taxon>
        <taxon>Bacillati</taxon>
        <taxon>Cyanobacteriota</taxon>
        <taxon>Cyanophyceae</taxon>
        <taxon>Oscillatoriophycideae</taxon>
        <taxon>Chroococcales</taxon>
        <taxon>Microcystaceae</taxon>
        <taxon>Pannus</taxon>
    </lineage>
</organism>
<dbReference type="GO" id="GO:0008360">
    <property type="term" value="P:regulation of cell shape"/>
    <property type="evidence" value="ECO:0007669"/>
    <property type="project" value="UniProtKB-KW"/>
</dbReference>
<keyword evidence="6" id="KW-0645">Protease</keyword>
<dbReference type="Proteomes" id="UP001328733">
    <property type="component" value="Unassembled WGS sequence"/>
</dbReference>
<dbReference type="GO" id="GO:0005886">
    <property type="term" value="C:plasma membrane"/>
    <property type="evidence" value="ECO:0007669"/>
    <property type="project" value="UniProtKB-SubCell"/>
</dbReference>
<dbReference type="SUPFAM" id="SSF56519">
    <property type="entry name" value="Penicillin binding protein dimerisation domain"/>
    <property type="match status" value="1"/>
</dbReference>
<dbReference type="GO" id="GO:0009252">
    <property type="term" value="P:peptidoglycan biosynthetic process"/>
    <property type="evidence" value="ECO:0007669"/>
    <property type="project" value="UniProtKB-KW"/>
</dbReference>
<dbReference type="InterPro" id="IPR012338">
    <property type="entry name" value="Beta-lactam/transpept-like"/>
</dbReference>
<dbReference type="InterPro" id="IPR001460">
    <property type="entry name" value="PCN-bd_Tpept"/>
</dbReference>
<evidence type="ECO:0000256" key="3">
    <source>
        <dbReference type="ARBA" id="ARBA00007171"/>
    </source>
</evidence>
<dbReference type="Gene3D" id="3.40.710.10">
    <property type="entry name" value="DD-peptidase/beta-lactamase superfamily"/>
    <property type="match status" value="1"/>
</dbReference>
<keyword evidence="9" id="KW-0133">Cell shape</keyword>
<evidence type="ECO:0000259" key="17">
    <source>
        <dbReference type="Pfam" id="PF03717"/>
    </source>
</evidence>
<dbReference type="GO" id="GO:0006508">
    <property type="term" value="P:proteolysis"/>
    <property type="evidence" value="ECO:0007669"/>
    <property type="project" value="UniProtKB-KW"/>
</dbReference>
<dbReference type="NCBIfam" id="TIGR03423">
    <property type="entry name" value="pbp2_mrdA"/>
    <property type="match status" value="1"/>
</dbReference>
<dbReference type="GO" id="GO:0071972">
    <property type="term" value="F:peptidoglycan L,D-transpeptidase activity"/>
    <property type="evidence" value="ECO:0007669"/>
    <property type="project" value="TreeGrafter"/>
</dbReference>
<comment type="caution">
    <text evidence="18">The sequence shown here is derived from an EMBL/GenBank/DDBJ whole genome shotgun (WGS) entry which is preliminary data.</text>
</comment>
<dbReference type="Pfam" id="PF03717">
    <property type="entry name" value="PBP_dimer"/>
    <property type="match status" value="1"/>
</dbReference>
<dbReference type="PANTHER" id="PTHR30627:SF2">
    <property type="entry name" value="PEPTIDOGLYCAN D,D-TRANSPEPTIDASE MRDA"/>
    <property type="match status" value="1"/>
</dbReference>
<keyword evidence="10" id="KW-0573">Peptidoglycan synthesis</keyword>
<dbReference type="EC" id="3.4.16.4" evidence="18"/>
<keyword evidence="7 15" id="KW-0812">Transmembrane</keyword>
<evidence type="ECO:0000256" key="7">
    <source>
        <dbReference type="ARBA" id="ARBA00022692"/>
    </source>
</evidence>
<comment type="subcellular location">
    <subcellularLocation>
        <location evidence="2">Cell membrane</location>
    </subcellularLocation>
    <subcellularLocation>
        <location evidence="1">Membrane</location>
        <topology evidence="1">Single-pass membrane protein</topology>
    </subcellularLocation>
</comment>
<evidence type="ECO:0000256" key="15">
    <source>
        <dbReference type="SAM" id="Phobius"/>
    </source>
</evidence>
<keyword evidence="4" id="KW-1003">Cell membrane</keyword>
<feature type="region of interest" description="Disordered" evidence="14">
    <location>
        <begin position="1"/>
        <end position="35"/>
    </location>
</feature>
<evidence type="ECO:0000256" key="1">
    <source>
        <dbReference type="ARBA" id="ARBA00004167"/>
    </source>
</evidence>
<feature type="domain" description="Penicillin-binding protein transpeptidase" evidence="16">
    <location>
        <begin position="292"/>
        <end position="603"/>
    </location>
</feature>
<evidence type="ECO:0000256" key="9">
    <source>
        <dbReference type="ARBA" id="ARBA00022960"/>
    </source>
</evidence>
<keyword evidence="12 15" id="KW-0472">Membrane</keyword>
<evidence type="ECO:0000256" key="12">
    <source>
        <dbReference type="ARBA" id="ARBA00023136"/>
    </source>
</evidence>
<keyword evidence="13" id="KW-0961">Cell wall biogenesis/degradation</keyword>
<evidence type="ECO:0000256" key="4">
    <source>
        <dbReference type="ARBA" id="ARBA00022475"/>
    </source>
</evidence>
<keyword evidence="5" id="KW-0997">Cell inner membrane</keyword>
<comment type="similarity">
    <text evidence="3">Belongs to the transpeptidase family.</text>
</comment>
<evidence type="ECO:0000259" key="16">
    <source>
        <dbReference type="Pfam" id="PF00905"/>
    </source>
</evidence>
<evidence type="ECO:0000256" key="14">
    <source>
        <dbReference type="SAM" id="MobiDB-lite"/>
    </source>
</evidence>
<dbReference type="PANTHER" id="PTHR30627">
    <property type="entry name" value="PEPTIDOGLYCAN D,D-TRANSPEPTIDASE"/>
    <property type="match status" value="1"/>
</dbReference>
<feature type="domain" description="Penicillin-binding protein dimerisation" evidence="17">
    <location>
        <begin position="88"/>
        <end position="258"/>
    </location>
</feature>
<protein>
    <submittedName>
        <fullName evidence="18">Penicillin-binding protein 2</fullName>
        <ecNumber evidence="18">3.4.16.4</ecNumber>
    </submittedName>
</protein>
<evidence type="ECO:0000256" key="5">
    <source>
        <dbReference type="ARBA" id="ARBA00022519"/>
    </source>
</evidence>
<name>A0AAW9QL05_9CHRO</name>
<dbReference type="InterPro" id="IPR017790">
    <property type="entry name" value="Penicillin-binding_protein_2"/>
</dbReference>
<evidence type="ECO:0000256" key="13">
    <source>
        <dbReference type="ARBA" id="ARBA00023316"/>
    </source>
</evidence>
<dbReference type="RefSeq" id="WP_332863280.1">
    <property type="nucleotide sequence ID" value="NZ_JBAFSM010000002.1"/>
</dbReference>
<dbReference type="SUPFAM" id="SSF56601">
    <property type="entry name" value="beta-lactamase/transpeptidase-like"/>
    <property type="match status" value="1"/>
</dbReference>
<dbReference type="Gene3D" id="3.30.1390.30">
    <property type="entry name" value="Penicillin-binding protein 2a, domain 3"/>
    <property type="match status" value="1"/>
</dbReference>
<dbReference type="InterPro" id="IPR036138">
    <property type="entry name" value="PBP_dimer_sf"/>
</dbReference>
<proteinExistence type="inferred from homology"/>
<evidence type="ECO:0000256" key="8">
    <source>
        <dbReference type="ARBA" id="ARBA00022801"/>
    </source>
</evidence>
<dbReference type="GO" id="GO:0009002">
    <property type="term" value="F:serine-type D-Ala-D-Ala carboxypeptidase activity"/>
    <property type="evidence" value="ECO:0007669"/>
    <property type="project" value="UniProtKB-EC"/>
</dbReference>
<dbReference type="EMBL" id="JBAFSM010000002">
    <property type="protein sequence ID" value="MEG3435829.1"/>
    <property type="molecule type" value="Genomic_DNA"/>
</dbReference>
<evidence type="ECO:0000256" key="10">
    <source>
        <dbReference type="ARBA" id="ARBA00022984"/>
    </source>
</evidence>
<keyword evidence="18" id="KW-0121">Carboxypeptidase</keyword>
<evidence type="ECO:0000313" key="19">
    <source>
        <dbReference type="Proteomes" id="UP001328733"/>
    </source>
</evidence>
<gene>
    <name evidence="18" type="primary">mrdA</name>
    <name evidence="18" type="ORF">V0288_01745</name>
</gene>
<evidence type="ECO:0000313" key="18">
    <source>
        <dbReference type="EMBL" id="MEG3435829.1"/>
    </source>
</evidence>
<dbReference type="InterPro" id="IPR050515">
    <property type="entry name" value="Beta-lactam/transpept"/>
</dbReference>
<reference evidence="18 19" key="1">
    <citation type="submission" date="2024-01" db="EMBL/GenBank/DDBJ databases">
        <title>Genomic insights into the taxonomy and metabolism of the cyanobacterium Pannus brasiliensis CCIBt3594.</title>
        <authorList>
            <person name="Machado M."/>
            <person name="Botero N.B."/>
            <person name="Andreote A.P.D."/>
            <person name="Feitosa A.M.T."/>
            <person name="Popin R."/>
            <person name="Sivonen K."/>
            <person name="Fiore M.F."/>
        </authorList>
    </citation>
    <scope>NUCLEOTIDE SEQUENCE [LARGE SCALE GENOMIC DNA]</scope>
    <source>
        <strain evidence="18 19">CCIBt3594</strain>
    </source>
</reference>
<evidence type="ECO:0000256" key="11">
    <source>
        <dbReference type="ARBA" id="ARBA00022989"/>
    </source>
</evidence>
<keyword evidence="11 15" id="KW-1133">Transmembrane helix</keyword>
<keyword evidence="8 18" id="KW-0378">Hydrolase</keyword>
<evidence type="ECO:0000256" key="6">
    <source>
        <dbReference type="ARBA" id="ARBA00022670"/>
    </source>
</evidence>
<sequence>MRHSGILSRPKAKLPRPKPSPSPSRKPGNPWRENERTVGRNFQSWLILGSIATVLLGGVGSRLAYLQLYEGKANRERAENNRIRIIPKPPVRGNLFDRNGKVLATARLTHAAYIWPKSQRNPNQVLNLDRLSSILNIPKAELEKRINEADENPSTLVRIARSLTPAQIIALEEFKDELTGIEVDVESARYYPNGKTGAHVLGYTGELTPEEYKEKRLQGYRLGDVIGKMGVEATHESQLRGEWGGLQLEVNGSGKVLKILGQKEAKPGADVTLTLDLELQKAAEAALGKQKGAIVAIDPRDGAVRAMVSYPSFDPNVFSAPITLDTWKKLQAEGNPFINRSLRGFPPASTFKVVTDTAGLESGKFPPNTILQTGPALHVGGTAFGEWNHAGFGPIGYIRALAMSSNTFHGQIGRGVGGPALIAMARRYGFGRKTGIDLPEETKGLIADNDWKLKNFTNWPWTVGDTINMSIGQGFTLATPLQVAVMFAVPANGGYRVKPHLIREGEASQWRESMNLKPATLNTLRAGLRAVVAEGTGKALSVPHLPPVAGKSGTAEAPPGKAHAWFGAFAPFDKPEIVVVAFAEHSGGGGGKVAAPMVRQVMEAYFKVKPKEEAKGSPKPR</sequence>
<dbReference type="Pfam" id="PF00905">
    <property type="entry name" value="Transpeptidase"/>
    <property type="match status" value="1"/>
</dbReference>
<dbReference type="AlphaFoldDB" id="A0AAW9QL05"/>
<dbReference type="GO" id="GO:0071555">
    <property type="term" value="P:cell wall organization"/>
    <property type="evidence" value="ECO:0007669"/>
    <property type="project" value="UniProtKB-KW"/>
</dbReference>